<evidence type="ECO:0000259" key="8">
    <source>
        <dbReference type="Pfam" id="PF07715"/>
    </source>
</evidence>
<dbReference type="InterPro" id="IPR023997">
    <property type="entry name" value="TonB-dep_OMP_SusC/RagA_CS"/>
</dbReference>
<dbReference type="InterPro" id="IPR036942">
    <property type="entry name" value="Beta-barrel_TonB_sf"/>
</dbReference>
<dbReference type="InterPro" id="IPR037066">
    <property type="entry name" value="Plug_dom_sf"/>
</dbReference>
<evidence type="ECO:0000256" key="3">
    <source>
        <dbReference type="ARBA" id="ARBA00022452"/>
    </source>
</evidence>
<proteinExistence type="inferred from homology"/>
<dbReference type="InterPro" id="IPR039426">
    <property type="entry name" value="TonB-dep_rcpt-like"/>
</dbReference>
<evidence type="ECO:0000256" key="2">
    <source>
        <dbReference type="ARBA" id="ARBA00022448"/>
    </source>
</evidence>
<dbReference type="GO" id="GO:0009279">
    <property type="term" value="C:cell outer membrane"/>
    <property type="evidence" value="ECO:0007669"/>
    <property type="project" value="UniProtKB-SubCell"/>
</dbReference>
<comment type="subcellular location">
    <subcellularLocation>
        <location evidence="1 7">Cell outer membrane</location>
        <topology evidence="1 7">Multi-pass membrane protein</topology>
    </subcellularLocation>
</comment>
<evidence type="ECO:0000256" key="6">
    <source>
        <dbReference type="ARBA" id="ARBA00023237"/>
    </source>
</evidence>
<dbReference type="Proteomes" id="UP000317624">
    <property type="component" value="Unassembled WGS sequence"/>
</dbReference>
<gene>
    <name evidence="9" type="ORF">FNT36_15155</name>
</gene>
<organism evidence="9 10">
    <name type="scientific">Hymenobacter setariae</name>
    <dbReference type="NCBI Taxonomy" id="2594794"/>
    <lineage>
        <taxon>Bacteria</taxon>
        <taxon>Pseudomonadati</taxon>
        <taxon>Bacteroidota</taxon>
        <taxon>Cytophagia</taxon>
        <taxon>Cytophagales</taxon>
        <taxon>Hymenobacteraceae</taxon>
        <taxon>Hymenobacter</taxon>
    </lineage>
</organism>
<comment type="similarity">
    <text evidence="7">Belongs to the TonB-dependent receptor family.</text>
</comment>
<dbReference type="InterPro" id="IPR008969">
    <property type="entry name" value="CarboxyPept-like_regulatory"/>
</dbReference>
<dbReference type="PROSITE" id="PS52016">
    <property type="entry name" value="TONB_DEPENDENT_REC_3"/>
    <property type="match status" value="1"/>
</dbReference>
<evidence type="ECO:0000313" key="10">
    <source>
        <dbReference type="Proteomes" id="UP000317624"/>
    </source>
</evidence>
<dbReference type="NCBIfam" id="TIGR04056">
    <property type="entry name" value="OMP_RagA_SusC"/>
    <property type="match status" value="1"/>
</dbReference>
<accession>A0A558BR94</accession>
<dbReference type="Pfam" id="PF07715">
    <property type="entry name" value="Plug"/>
    <property type="match status" value="1"/>
</dbReference>
<dbReference type="OrthoDB" id="9816550at2"/>
<keyword evidence="3 7" id="KW-1134">Transmembrane beta strand</keyword>
<keyword evidence="10" id="KW-1185">Reference proteome</keyword>
<dbReference type="Gene3D" id="2.170.130.10">
    <property type="entry name" value="TonB-dependent receptor, plug domain"/>
    <property type="match status" value="1"/>
</dbReference>
<dbReference type="RefSeq" id="WP_144849434.1">
    <property type="nucleotide sequence ID" value="NZ_VMRJ01000004.1"/>
</dbReference>
<comment type="caution">
    <text evidence="9">The sequence shown here is derived from an EMBL/GenBank/DDBJ whole genome shotgun (WGS) entry which is preliminary data.</text>
</comment>
<dbReference type="SUPFAM" id="SSF49464">
    <property type="entry name" value="Carboxypeptidase regulatory domain-like"/>
    <property type="match status" value="1"/>
</dbReference>
<dbReference type="SUPFAM" id="SSF56935">
    <property type="entry name" value="Porins"/>
    <property type="match status" value="1"/>
</dbReference>
<reference evidence="9 10" key="1">
    <citation type="submission" date="2019-07" db="EMBL/GenBank/DDBJ databases">
        <title>Hymenobacter sp. straun FUR1 Genome sequencing and assembly.</title>
        <authorList>
            <person name="Chhetri G."/>
        </authorList>
    </citation>
    <scope>NUCLEOTIDE SEQUENCE [LARGE SCALE GENOMIC DNA]</scope>
    <source>
        <strain evidence="9 10">Fur1</strain>
    </source>
</reference>
<dbReference type="InterPro" id="IPR023996">
    <property type="entry name" value="TonB-dep_OMP_SusC/RagA"/>
</dbReference>
<keyword evidence="6 7" id="KW-0998">Cell outer membrane</keyword>
<name>A0A558BR94_9BACT</name>
<evidence type="ECO:0000313" key="9">
    <source>
        <dbReference type="EMBL" id="TVT39005.1"/>
    </source>
</evidence>
<evidence type="ECO:0000256" key="7">
    <source>
        <dbReference type="PROSITE-ProRule" id="PRU01360"/>
    </source>
</evidence>
<dbReference type="Pfam" id="PF13715">
    <property type="entry name" value="CarbopepD_reg_2"/>
    <property type="match status" value="1"/>
</dbReference>
<keyword evidence="5 7" id="KW-0472">Membrane</keyword>
<keyword evidence="2 7" id="KW-0813">Transport</keyword>
<sequence length="1016" mass="108526">MRNTSYSSNYAYEQPAPRPILSGKLLLLSLFLPIAGYAQTARQVTGKVLDGTGTGLPGVTVLVPGTTTGTSTGPDGGFQLQVPANATKLSFSFVGYATQQVDITGKDAVSVTLKDDAQALGDVVVVGYGTARKEDLTGAISTLGTKDFNKGTFTSPDQLLQGRTSGVQLTQNSGQPGGASTIKIRGNSAVTGTGQPLYVVDGVPLDGRSARPGSSTAFGDSPDSNPLNFLNPADIESLTVLKDASATAIYGSRAAYGVVLITTKRGKVGDPRLDIGVSGGFSNIMRRIKVLNADQYRQALTYYGAPASNDRGLSNDALGAILQTGAIQNYNAALSGGGDNGRYRLSLGYLDQKGIVKKSGFQKFSANLATNLKFLESKRLGVDVNITASQTREQLAPITNNGDFRGSLIGQALQWNPTDSLYSANGQPVSRLGSSVINPVAMSQYTNDNARVSTALASISPYYKFTDWLEYRALLAINYSTGIRRTSFDQRLNISDYQQVGYAAVGTTELQTQQMTHTLNFNKKLGADFNLNAVLGYEYTKFNYAGTNISGRGPVSANGTPIGFGTYGLDYTNYLQFSNPSGRNISSFADPVTELQSFLGRAILNYKDRYLLTATLRRDGSTKFGANYRYGYFPSLSAAWDISQEGFLKDKFASLNQLKLRVGYGRTGNQEFPAGSSRDQFVFLAGGQGTGQLTNRNDDLKWQADQQYNAGIDVALFNNRLTLTADYFNKRTTDLLYPNIPGFPAAPGGSSVIWNNLSDALIVNKGVELQLGVNAIDNEKVGLNFNANVTFIKNEVSGLPATQIIQTGTLSGQGLSGVTIETIQNGQPLNSFILRQDPGLNPSTGLYNDFGPAGYAGKPNPTATAGLSATVRYAKLSLTTNFNGVFGNQIYNNTFNSVLNVSQIRSGKNIALAEYQSGIKESLSNAVTPSTRYLESGSFVKLANVTLSYALGDLGKAFKGASIYAIGQNLFVITKYRGFDPEVNTNKAFGVVPSAGIDYTGFPTARTFTFGINFSL</sequence>
<dbReference type="InterPro" id="IPR012910">
    <property type="entry name" value="Plug_dom"/>
</dbReference>
<dbReference type="AlphaFoldDB" id="A0A558BR94"/>
<evidence type="ECO:0000256" key="1">
    <source>
        <dbReference type="ARBA" id="ARBA00004571"/>
    </source>
</evidence>
<evidence type="ECO:0000256" key="5">
    <source>
        <dbReference type="ARBA" id="ARBA00023136"/>
    </source>
</evidence>
<dbReference type="Gene3D" id="2.60.40.1120">
    <property type="entry name" value="Carboxypeptidase-like, regulatory domain"/>
    <property type="match status" value="1"/>
</dbReference>
<dbReference type="Gene3D" id="2.40.170.20">
    <property type="entry name" value="TonB-dependent receptor, beta-barrel domain"/>
    <property type="match status" value="1"/>
</dbReference>
<evidence type="ECO:0000256" key="4">
    <source>
        <dbReference type="ARBA" id="ARBA00022692"/>
    </source>
</evidence>
<feature type="domain" description="TonB-dependent receptor plug" evidence="8">
    <location>
        <begin position="133"/>
        <end position="258"/>
    </location>
</feature>
<keyword evidence="4 7" id="KW-0812">Transmembrane</keyword>
<dbReference type="NCBIfam" id="TIGR04057">
    <property type="entry name" value="SusC_RagA_signa"/>
    <property type="match status" value="1"/>
</dbReference>
<protein>
    <submittedName>
        <fullName evidence="9">SusC/RagA family TonB-linked outer membrane protein</fullName>
    </submittedName>
</protein>
<dbReference type="EMBL" id="VMRJ01000004">
    <property type="protein sequence ID" value="TVT39005.1"/>
    <property type="molecule type" value="Genomic_DNA"/>
</dbReference>